<dbReference type="PRINTS" id="PR00922">
    <property type="entry name" value="DADACBPTASE3"/>
</dbReference>
<dbReference type="EMBL" id="JAAFYZ010000079">
    <property type="protein sequence ID" value="MBS2549688.1"/>
    <property type="molecule type" value="Genomic_DNA"/>
</dbReference>
<evidence type="ECO:0000256" key="2">
    <source>
        <dbReference type="ARBA" id="ARBA00022801"/>
    </source>
</evidence>
<keyword evidence="4" id="KW-0645">Protease</keyword>
<organism evidence="4 5">
    <name type="scientific">Catenulispora pinistramenti</name>
    <dbReference type="NCBI Taxonomy" id="2705254"/>
    <lineage>
        <taxon>Bacteria</taxon>
        <taxon>Bacillati</taxon>
        <taxon>Actinomycetota</taxon>
        <taxon>Actinomycetes</taxon>
        <taxon>Catenulisporales</taxon>
        <taxon>Catenulisporaceae</taxon>
        <taxon>Catenulispora</taxon>
    </lineage>
</organism>
<evidence type="ECO:0000313" key="4">
    <source>
        <dbReference type="EMBL" id="MBS2549688.1"/>
    </source>
</evidence>
<keyword evidence="4" id="KW-0121">Carboxypeptidase</keyword>
<dbReference type="PANTHER" id="PTHR30023:SF0">
    <property type="entry name" value="PENICILLIN-SENSITIVE CARBOXYPEPTIDASE A"/>
    <property type="match status" value="1"/>
</dbReference>
<dbReference type="Gene3D" id="3.40.710.10">
    <property type="entry name" value="DD-peptidase/beta-lactamase superfamily"/>
    <property type="match status" value="2"/>
</dbReference>
<dbReference type="InterPro" id="IPR012338">
    <property type="entry name" value="Beta-lactam/transpept-like"/>
</dbReference>
<dbReference type="Gene3D" id="3.50.80.20">
    <property type="entry name" value="D-Ala-D-Ala carboxypeptidase C, peptidase S13"/>
    <property type="match status" value="1"/>
</dbReference>
<reference evidence="4 5" key="1">
    <citation type="submission" date="2020-02" db="EMBL/GenBank/DDBJ databases">
        <title>Acidophilic actinobacteria isolated from forest soil.</title>
        <authorList>
            <person name="Golinska P."/>
        </authorList>
    </citation>
    <scope>NUCLEOTIDE SEQUENCE [LARGE SCALE GENOMIC DNA]</scope>
    <source>
        <strain evidence="4 5">NL8</strain>
    </source>
</reference>
<keyword evidence="2 4" id="KW-0378">Hydrolase</keyword>
<dbReference type="RefSeq" id="WP_212011246.1">
    <property type="nucleotide sequence ID" value="NZ_JAAFYZ010000079.1"/>
</dbReference>
<protein>
    <submittedName>
        <fullName evidence="4">D-alanyl-D-alanine carboxypeptidase/D-alanyl-D-alanine-endopeptidase</fullName>
        <ecNumber evidence="4">3.4.16.4</ecNumber>
    </submittedName>
</protein>
<accession>A0ABS5KUF8</accession>
<dbReference type="NCBIfam" id="TIGR00666">
    <property type="entry name" value="PBP4"/>
    <property type="match status" value="1"/>
</dbReference>
<dbReference type="SUPFAM" id="SSF56601">
    <property type="entry name" value="beta-lactamase/transpeptidase-like"/>
    <property type="match status" value="1"/>
</dbReference>
<evidence type="ECO:0000256" key="3">
    <source>
        <dbReference type="SAM" id="MobiDB-lite"/>
    </source>
</evidence>
<dbReference type="PANTHER" id="PTHR30023">
    <property type="entry name" value="D-ALANYL-D-ALANINE CARBOXYPEPTIDASE"/>
    <property type="match status" value="1"/>
</dbReference>
<dbReference type="InterPro" id="IPR000667">
    <property type="entry name" value="Peptidase_S13"/>
</dbReference>
<gene>
    <name evidence="4" type="primary">dacB</name>
    <name evidence="4" type="ORF">KGQ19_22750</name>
</gene>
<comment type="similarity">
    <text evidence="1">Belongs to the peptidase S13 family.</text>
</comment>
<evidence type="ECO:0000313" key="5">
    <source>
        <dbReference type="Proteomes" id="UP000730482"/>
    </source>
</evidence>
<sequence>MARQVPGTLPTAIVSAALGIVLAAGCVWAAGPWSGGQRVSERGGRARAVVAPVAQASQDSIAPSSPAPSTRSVGPTHVPAGAALAPVLAGDKAGSGLTAAELAGALGPLTAQPGFGKHVGIAVADPASPGLLFDDHAADGFAPASTNKVVTAVAALAALGPDDQFATRVVQGQNSTGSAGIVLVGGGDPTLSTLGPTADPAYRPASLDDLAARTAQALAAKGVKSVTLGYDASVFAGPALNPTWSPGYTDGNVAPVAGLMTDEGRAQPAVDLSARVSDPAAVAAAAFAQRLTAHGVQVVGKPVPAAAGTGPEVAQVTSPRLADLVEHMLTVSDNDLAESLLRHVALADGKPATFQGGVTAVRDQLTKLGLDLTGLNVLDGSGLSRDDRIAPAFLVRVLSAAAADDHPDLRAALTGLPVAGFTGTLAEDGRYTTQSTLAGAGLVRAKTGSLTGVVTLAGLVRDNSGQLLVFALMADQAPDAAAARGAVDRVATVLAGCGCGGGAG</sequence>
<dbReference type="Pfam" id="PF02113">
    <property type="entry name" value="Peptidase_S13"/>
    <property type="match status" value="1"/>
</dbReference>
<proteinExistence type="inferred from homology"/>
<feature type="region of interest" description="Disordered" evidence="3">
    <location>
        <begin position="55"/>
        <end position="74"/>
    </location>
</feature>
<evidence type="ECO:0000256" key="1">
    <source>
        <dbReference type="ARBA" id="ARBA00006096"/>
    </source>
</evidence>
<dbReference type="Proteomes" id="UP000730482">
    <property type="component" value="Unassembled WGS sequence"/>
</dbReference>
<dbReference type="EC" id="3.4.16.4" evidence="4"/>
<comment type="caution">
    <text evidence="4">The sequence shown here is derived from an EMBL/GenBank/DDBJ whole genome shotgun (WGS) entry which is preliminary data.</text>
</comment>
<dbReference type="PROSITE" id="PS51257">
    <property type="entry name" value="PROKAR_LIPOPROTEIN"/>
    <property type="match status" value="1"/>
</dbReference>
<keyword evidence="5" id="KW-1185">Reference proteome</keyword>
<feature type="compositionally biased region" description="Polar residues" evidence="3">
    <location>
        <begin position="59"/>
        <end position="73"/>
    </location>
</feature>
<name>A0ABS5KUF8_9ACTN</name>
<dbReference type="GO" id="GO:0009002">
    <property type="term" value="F:serine-type D-Ala-D-Ala carboxypeptidase activity"/>
    <property type="evidence" value="ECO:0007669"/>
    <property type="project" value="UniProtKB-EC"/>
</dbReference>